<dbReference type="AlphaFoldDB" id="A0A2A9CPG5"/>
<reference evidence="2 3" key="1">
    <citation type="submission" date="2017-10" db="EMBL/GenBank/DDBJ databases">
        <title>Sequencing the genomes of 1000 actinobacteria strains.</title>
        <authorList>
            <person name="Klenk H.-P."/>
        </authorList>
    </citation>
    <scope>NUCLEOTIDE SEQUENCE [LARGE SCALE GENOMIC DNA]</scope>
    <source>
        <strain evidence="2 3">DSM 15597</strain>
    </source>
</reference>
<organism evidence="2 3">
    <name type="scientific">Propionicimonas paludicola</name>
    <dbReference type="NCBI Taxonomy" id="185243"/>
    <lineage>
        <taxon>Bacteria</taxon>
        <taxon>Bacillati</taxon>
        <taxon>Actinomycetota</taxon>
        <taxon>Actinomycetes</taxon>
        <taxon>Propionibacteriales</taxon>
        <taxon>Nocardioidaceae</taxon>
        <taxon>Propionicimonas</taxon>
    </lineage>
</organism>
<proteinExistence type="predicted"/>
<dbReference type="PANTHER" id="PTHR13136">
    <property type="entry name" value="TESTIS DEVELOPMENT PROTEIN PRTD"/>
    <property type="match status" value="1"/>
</dbReference>
<dbReference type="SUPFAM" id="SSF53474">
    <property type="entry name" value="alpha/beta-Hydrolases"/>
    <property type="match status" value="1"/>
</dbReference>
<dbReference type="InterPro" id="IPR029058">
    <property type="entry name" value="AB_hydrolase_fold"/>
</dbReference>
<evidence type="ECO:0000259" key="1">
    <source>
        <dbReference type="Pfam" id="PF20408"/>
    </source>
</evidence>
<dbReference type="Gene3D" id="3.40.50.1820">
    <property type="entry name" value="alpha/beta hydrolase"/>
    <property type="match status" value="1"/>
</dbReference>
<dbReference type="InterPro" id="IPR046879">
    <property type="entry name" value="KANL3/Tex30_Abhydrolase"/>
</dbReference>
<dbReference type="InterPro" id="IPR026555">
    <property type="entry name" value="NSL3/Tex30"/>
</dbReference>
<comment type="caution">
    <text evidence="2">The sequence shown here is derived from an EMBL/GenBank/DDBJ whole genome shotgun (WGS) entry which is preliminary data.</text>
</comment>
<evidence type="ECO:0000313" key="2">
    <source>
        <dbReference type="EMBL" id="PFG16091.1"/>
    </source>
</evidence>
<gene>
    <name evidence="2" type="ORF">ATK74_0621</name>
</gene>
<feature type="domain" description="KANL3/Tex30 alpha/beta hydrolase-like" evidence="1">
    <location>
        <begin position="26"/>
        <end position="192"/>
    </location>
</feature>
<dbReference type="Pfam" id="PF20408">
    <property type="entry name" value="Abhydrolase_11"/>
    <property type="match status" value="1"/>
</dbReference>
<evidence type="ECO:0000313" key="3">
    <source>
        <dbReference type="Proteomes" id="UP000226079"/>
    </source>
</evidence>
<sequence length="224" mass="22768">MQTRQVNTADGPGELVITAAADATGLLLLGHGAGSDVDGWDLALLADRLPARGVSVVRYRQPHRVAGRKLPGSTASLDRGWTAALTAVAESWPDLPLVSGGHSAGARTACRGFAPGQAGVVALSFPLHPPGAPAKSRAGELLGVAGPVLVVQGELDTFGRAEEVRPVIAGAAQIELVAVPGAQHPLAPARSVPADVVLARQELIVSAVLDFLSRQGLLGPAARP</sequence>
<dbReference type="Proteomes" id="UP000226079">
    <property type="component" value="Unassembled WGS sequence"/>
</dbReference>
<dbReference type="OrthoDB" id="652634at2"/>
<name>A0A2A9CPG5_9ACTN</name>
<dbReference type="RefSeq" id="WP_098459663.1">
    <property type="nucleotide sequence ID" value="NZ_PDJC01000001.1"/>
</dbReference>
<dbReference type="EMBL" id="PDJC01000001">
    <property type="protein sequence ID" value="PFG16091.1"/>
    <property type="molecule type" value="Genomic_DNA"/>
</dbReference>
<dbReference type="PANTHER" id="PTHR13136:SF11">
    <property type="entry name" value="TESTIS-EXPRESSED PROTEIN 30"/>
    <property type="match status" value="1"/>
</dbReference>
<protein>
    <recommendedName>
        <fullName evidence="1">KANL3/Tex30 alpha/beta hydrolase-like domain-containing protein</fullName>
    </recommendedName>
</protein>
<accession>A0A2A9CPG5</accession>
<keyword evidence="3" id="KW-1185">Reference proteome</keyword>